<dbReference type="EMBL" id="JACXVP010000002">
    <property type="protein sequence ID" value="KAG5622298.1"/>
    <property type="molecule type" value="Genomic_DNA"/>
</dbReference>
<gene>
    <name evidence="1" type="ORF">H5410_007516</name>
</gene>
<organism evidence="1 2">
    <name type="scientific">Solanum commersonii</name>
    <name type="common">Commerson's wild potato</name>
    <name type="synonym">Commerson's nightshade</name>
    <dbReference type="NCBI Taxonomy" id="4109"/>
    <lineage>
        <taxon>Eukaryota</taxon>
        <taxon>Viridiplantae</taxon>
        <taxon>Streptophyta</taxon>
        <taxon>Embryophyta</taxon>
        <taxon>Tracheophyta</taxon>
        <taxon>Spermatophyta</taxon>
        <taxon>Magnoliopsida</taxon>
        <taxon>eudicotyledons</taxon>
        <taxon>Gunneridae</taxon>
        <taxon>Pentapetalae</taxon>
        <taxon>asterids</taxon>
        <taxon>lamiids</taxon>
        <taxon>Solanales</taxon>
        <taxon>Solanaceae</taxon>
        <taxon>Solanoideae</taxon>
        <taxon>Solaneae</taxon>
        <taxon>Solanum</taxon>
    </lineage>
</organism>
<proteinExistence type="predicted"/>
<reference evidence="1 2" key="1">
    <citation type="submission" date="2020-09" db="EMBL/GenBank/DDBJ databases">
        <title>De no assembly of potato wild relative species, Solanum commersonii.</title>
        <authorList>
            <person name="Cho K."/>
        </authorList>
    </citation>
    <scope>NUCLEOTIDE SEQUENCE [LARGE SCALE GENOMIC DNA]</scope>
    <source>
        <strain evidence="1">LZ3.2</strain>
        <tissue evidence="1">Leaf</tissue>
    </source>
</reference>
<dbReference type="PANTHER" id="PTHR31286">
    <property type="entry name" value="GLYCINE-RICH CELL WALL STRUCTURAL PROTEIN 1.8-LIKE"/>
    <property type="match status" value="1"/>
</dbReference>
<evidence type="ECO:0000313" key="1">
    <source>
        <dbReference type="EMBL" id="KAG5622298.1"/>
    </source>
</evidence>
<name>A0A9J6ADS3_SOLCO</name>
<evidence type="ECO:0000313" key="2">
    <source>
        <dbReference type="Proteomes" id="UP000824120"/>
    </source>
</evidence>
<dbReference type="AlphaFoldDB" id="A0A9J6ADS3"/>
<comment type="caution">
    <text evidence="1">The sequence shown here is derived from an EMBL/GenBank/DDBJ whole genome shotgun (WGS) entry which is preliminary data.</text>
</comment>
<dbReference type="PANTHER" id="PTHR31286:SF99">
    <property type="entry name" value="DUF4283 DOMAIN-CONTAINING PROTEIN"/>
    <property type="match status" value="1"/>
</dbReference>
<protein>
    <submittedName>
        <fullName evidence="1">Uncharacterized protein</fullName>
    </submittedName>
</protein>
<dbReference type="OrthoDB" id="1750606at2759"/>
<sequence length="190" mass="21541">MRHACLEAPCPEARSVHALIPRPEARAVRALSPPSPEARSLKISPPHPEALCLEKLIKKKEMRKGTLIKSRNKQKICFGKFERILIHVEQSYDYWNSQQKFMTLTSPQRIGNQIGTILKIDSVTMNTTRGRYARLCILAPLSKTLPRDILIGIHLQKVQYEPSTPLCTVCGRLGIHAQISQTIYLLHQKS</sequence>
<accession>A0A9J6ADS3</accession>
<dbReference type="InterPro" id="IPR040256">
    <property type="entry name" value="At4g02000-like"/>
</dbReference>
<dbReference type="Proteomes" id="UP000824120">
    <property type="component" value="Chromosome 2"/>
</dbReference>
<keyword evidence="2" id="KW-1185">Reference proteome</keyword>